<organism evidence="11 12">
    <name type="scientific">Candidatus Phycorickettsia trachydisci</name>
    <dbReference type="NCBI Taxonomy" id="2115978"/>
    <lineage>
        <taxon>Bacteria</taxon>
        <taxon>Pseudomonadati</taxon>
        <taxon>Pseudomonadota</taxon>
        <taxon>Alphaproteobacteria</taxon>
        <taxon>Rickettsiales</taxon>
        <taxon>Rickettsiaceae</taxon>
        <taxon>Candidatus Phycorickettsia</taxon>
    </lineage>
</organism>
<dbReference type="NCBIfam" id="TIGR02212">
    <property type="entry name" value="lolCE"/>
    <property type="match status" value="1"/>
</dbReference>
<dbReference type="InterPro" id="IPR025857">
    <property type="entry name" value="MacB_PCD"/>
</dbReference>
<evidence type="ECO:0000256" key="6">
    <source>
        <dbReference type="ARBA" id="ARBA00022989"/>
    </source>
</evidence>
<evidence type="ECO:0000256" key="8">
    <source>
        <dbReference type="SAM" id="Phobius"/>
    </source>
</evidence>
<dbReference type="Proteomes" id="UP000241762">
    <property type="component" value="Chromosome"/>
</dbReference>
<dbReference type="Pfam" id="PF12704">
    <property type="entry name" value="MacB_PCD"/>
    <property type="match status" value="1"/>
</dbReference>
<dbReference type="GO" id="GO:0098797">
    <property type="term" value="C:plasma membrane protein complex"/>
    <property type="evidence" value="ECO:0007669"/>
    <property type="project" value="TreeGrafter"/>
</dbReference>
<feature type="transmembrane region" description="Helical" evidence="8">
    <location>
        <begin position="265"/>
        <end position="285"/>
    </location>
</feature>
<dbReference type="InterPro" id="IPR051447">
    <property type="entry name" value="Lipoprotein-release_system"/>
</dbReference>
<sequence>MRFEYKIAFRYLSAKPSDRFMSIVSGFCFLGTTIGVAALIIVMSIMNGFHHELIRCIMGTSGHIIVQGEHPEYLKEEIQKYKFVTDVGFMIEGQGLLGGKSQNTGVMVKGLSLEDFKLKKQLLDNLSGQASDLEKSDSAFIGKELAVTLGLRQGDMVRLIVPQTVSSIFGSLPKSKEFKIAGIMTSGLSDYDAINVIIPIDIAKKLFDSQKVLEVYTDNPSKVDDYTKILHKDLLHDVALISNWQISNSSILSALKIEKTAMSMVLSLIIMVASFNIASSLFMLVQDKRKDIAILRTIGASRKSIMLIFILNGFLISFLGTSAGVFIAARFIDNIESIRKFLESFTGITLFDSAIYFLYTLPARSSLSDMLLVIGISMGTSILASLYPAYRAAKLNPVEILRYE</sequence>
<protein>
    <submittedName>
        <fullName evidence="11">Lipoprotein releasing system, transmembrane protein</fullName>
    </submittedName>
</protein>
<keyword evidence="5 8" id="KW-0812">Transmembrane</keyword>
<keyword evidence="6 8" id="KW-1133">Transmembrane helix</keyword>
<dbReference type="InterPro" id="IPR011925">
    <property type="entry name" value="LolCE_TM"/>
</dbReference>
<proteinExistence type="inferred from homology"/>
<feature type="transmembrane region" description="Helical" evidence="8">
    <location>
        <begin position="305"/>
        <end position="329"/>
    </location>
</feature>
<dbReference type="GO" id="GO:0044874">
    <property type="term" value="P:lipoprotein localization to outer membrane"/>
    <property type="evidence" value="ECO:0007669"/>
    <property type="project" value="TreeGrafter"/>
</dbReference>
<evidence type="ECO:0000256" key="1">
    <source>
        <dbReference type="ARBA" id="ARBA00004651"/>
    </source>
</evidence>
<dbReference type="KEGG" id="ptc:phytr_6890"/>
<feature type="domain" description="MacB-like periplasmic core" evidence="10">
    <location>
        <begin position="29"/>
        <end position="210"/>
    </location>
</feature>
<evidence type="ECO:0000313" key="11">
    <source>
        <dbReference type="EMBL" id="AVP87630.1"/>
    </source>
</evidence>
<keyword evidence="3" id="KW-0813">Transport</keyword>
<comment type="similarity">
    <text evidence="2">Belongs to the ABC-4 integral membrane protein family. LolC/E subfamily.</text>
</comment>
<dbReference type="OrthoDB" id="9808461at2"/>
<reference evidence="11 12" key="1">
    <citation type="submission" date="2018-03" db="EMBL/GenBank/DDBJ databases">
        <title>A gene transfer event suggests a long-term partnership between eustigmatophyte algae and a novel lineage of endosymbiotic bacteria.</title>
        <authorList>
            <person name="Yurchenko T."/>
            <person name="Sevcikova T."/>
            <person name="Pribyl P."/>
            <person name="El Karkouri K."/>
            <person name="Klimes V."/>
            <person name="Amaral R."/>
            <person name="Zbrankova V."/>
            <person name="Kim E."/>
            <person name="Raoult D."/>
            <person name="Santos L.M.A."/>
            <person name="Elias M."/>
        </authorList>
    </citation>
    <scope>NUCLEOTIDE SEQUENCE [LARGE SCALE GENOMIC DNA]</scope>
    <source>
        <strain evidence="11">CCALA 838</strain>
    </source>
</reference>
<feature type="transmembrane region" description="Helical" evidence="8">
    <location>
        <begin position="371"/>
        <end position="390"/>
    </location>
</feature>
<dbReference type="PANTHER" id="PTHR30489:SF0">
    <property type="entry name" value="LIPOPROTEIN-RELEASING SYSTEM TRANSMEMBRANE PROTEIN LOLE"/>
    <property type="match status" value="1"/>
</dbReference>
<feature type="transmembrane region" description="Helical" evidence="8">
    <location>
        <begin position="341"/>
        <end position="359"/>
    </location>
</feature>
<evidence type="ECO:0000256" key="7">
    <source>
        <dbReference type="ARBA" id="ARBA00023136"/>
    </source>
</evidence>
<evidence type="ECO:0000256" key="3">
    <source>
        <dbReference type="ARBA" id="ARBA00022448"/>
    </source>
</evidence>
<dbReference type="Pfam" id="PF02687">
    <property type="entry name" value="FtsX"/>
    <property type="match status" value="1"/>
</dbReference>
<evidence type="ECO:0000256" key="5">
    <source>
        <dbReference type="ARBA" id="ARBA00022692"/>
    </source>
</evidence>
<evidence type="ECO:0000256" key="2">
    <source>
        <dbReference type="ARBA" id="ARBA00005236"/>
    </source>
</evidence>
<keyword evidence="7 8" id="KW-0472">Membrane</keyword>
<evidence type="ECO:0000256" key="4">
    <source>
        <dbReference type="ARBA" id="ARBA00022475"/>
    </source>
</evidence>
<dbReference type="EMBL" id="CP027845">
    <property type="protein sequence ID" value="AVP87630.1"/>
    <property type="molecule type" value="Genomic_DNA"/>
</dbReference>
<dbReference type="InterPro" id="IPR003838">
    <property type="entry name" value="ABC3_permease_C"/>
</dbReference>
<keyword evidence="11" id="KW-0449">Lipoprotein</keyword>
<gene>
    <name evidence="11" type="ORF">phytr_6890</name>
</gene>
<comment type="subcellular location">
    <subcellularLocation>
        <location evidence="1">Cell membrane</location>
        <topology evidence="1">Multi-pass membrane protein</topology>
    </subcellularLocation>
</comment>
<keyword evidence="4" id="KW-1003">Cell membrane</keyword>
<keyword evidence="12" id="KW-1185">Reference proteome</keyword>
<name>A0A2P1P8M6_9RICK</name>
<dbReference type="PANTHER" id="PTHR30489">
    <property type="entry name" value="LIPOPROTEIN-RELEASING SYSTEM TRANSMEMBRANE PROTEIN LOLE"/>
    <property type="match status" value="1"/>
</dbReference>
<dbReference type="GO" id="GO:0042953">
    <property type="term" value="P:lipoprotein transport"/>
    <property type="evidence" value="ECO:0007669"/>
    <property type="project" value="InterPro"/>
</dbReference>
<feature type="transmembrane region" description="Helical" evidence="8">
    <location>
        <begin position="20"/>
        <end position="45"/>
    </location>
</feature>
<evidence type="ECO:0000259" key="10">
    <source>
        <dbReference type="Pfam" id="PF12704"/>
    </source>
</evidence>
<accession>A0A2P1P8M6</accession>
<dbReference type="AlphaFoldDB" id="A0A2P1P8M6"/>
<evidence type="ECO:0000259" key="9">
    <source>
        <dbReference type="Pfam" id="PF02687"/>
    </source>
</evidence>
<evidence type="ECO:0000313" key="12">
    <source>
        <dbReference type="Proteomes" id="UP000241762"/>
    </source>
</evidence>
<feature type="domain" description="ABC3 transporter permease C-terminal" evidence="9">
    <location>
        <begin position="264"/>
        <end position="397"/>
    </location>
</feature>